<evidence type="ECO:0008006" key="2">
    <source>
        <dbReference type="Google" id="ProtNLM"/>
    </source>
</evidence>
<dbReference type="InterPro" id="IPR025629">
    <property type="entry name" value="DUF4287"/>
</dbReference>
<name>A0A382VM82_9ZZZZ</name>
<dbReference type="AlphaFoldDB" id="A0A382VM82"/>
<evidence type="ECO:0000313" key="1">
    <source>
        <dbReference type="EMBL" id="SVD47647.1"/>
    </source>
</evidence>
<dbReference type="Pfam" id="PF14117">
    <property type="entry name" value="DUF4287"/>
    <property type="match status" value="1"/>
</dbReference>
<proteinExistence type="predicted"/>
<accession>A0A382VM82</accession>
<sequence length="66" mass="7757">MDPLSMERAMVSNMIERTGKSIEQWIEIVKDNDFSKHGEIVKFLKQEHSLTHGYANLIARRARDFH</sequence>
<dbReference type="EMBL" id="UINC01153107">
    <property type="protein sequence ID" value="SVD47647.1"/>
    <property type="molecule type" value="Genomic_DNA"/>
</dbReference>
<gene>
    <name evidence="1" type="ORF">METZ01_LOCUS400501</name>
</gene>
<organism evidence="1">
    <name type="scientific">marine metagenome</name>
    <dbReference type="NCBI Taxonomy" id="408172"/>
    <lineage>
        <taxon>unclassified sequences</taxon>
        <taxon>metagenomes</taxon>
        <taxon>ecological metagenomes</taxon>
    </lineage>
</organism>
<reference evidence="1" key="1">
    <citation type="submission" date="2018-05" db="EMBL/GenBank/DDBJ databases">
        <authorList>
            <person name="Lanie J.A."/>
            <person name="Ng W.-L."/>
            <person name="Kazmierczak K.M."/>
            <person name="Andrzejewski T.M."/>
            <person name="Davidsen T.M."/>
            <person name="Wayne K.J."/>
            <person name="Tettelin H."/>
            <person name="Glass J.I."/>
            <person name="Rusch D."/>
            <person name="Podicherti R."/>
            <person name="Tsui H.-C.T."/>
            <person name="Winkler M.E."/>
        </authorList>
    </citation>
    <scope>NUCLEOTIDE SEQUENCE</scope>
</reference>
<protein>
    <recommendedName>
        <fullName evidence="2">DUF4287 domain-containing protein</fullName>
    </recommendedName>
</protein>